<evidence type="ECO:0000313" key="4">
    <source>
        <dbReference type="Proteomes" id="UP001280581"/>
    </source>
</evidence>
<accession>A0AAN6LNZ0</accession>
<organism evidence="3 4">
    <name type="scientific">Pseudopithomyces chartarum</name>
    <dbReference type="NCBI Taxonomy" id="1892770"/>
    <lineage>
        <taxon>Eukaryota</taxon>
        <taxon>Fungi</taxon>
        <taxon>Dikarya</taxon>
        <taxon>Ascomycota</taxon>
        <taxon>Pezizomycotina</taxon>
        <taxon>Dothideomycetes</taxon>
        <taxon>Pleosporomycetidae</taxon>
        <taxon>Pleosporales</taxon>
        <taxon>Massarineae</taxon>
        <taxon>Didymosphaeriaceae</taxon>
        <taxon>Pseudopithomyces</taxon>
    </lineage>
</organism>
<evidence type="ECO:0000256" key="1">
    <source>
        <dbReference type="SAM" id="Coils"/>
    </source>
</evidence>
<sequence>MNQDILKASKILEAWIRREGHNDTNRRAMESLTQLIDYQFAGGDDLWGFAGSPIPEVPSSSDLSPEANAEFEDFNEHLDAVLESGTLVLPTPPIQAVEAIRNVTRSQEQAGGGLHDLQDQNPQTWDLEGRQATDVGTDVDINRVSMREHAVEPANGTSAKCAQNHEHTLLTPQPQQQALLPVPVSNGLKRKFDGAHNDATPKKHQADDRRDSFFSQYNAATPQCVPQQSILQSLPEVYIHAVPTSLSPQPQLSVGGMAPQLHRSYPIINSNYSSPSLGSISRHSYTPYEPVKSVEVIDLTGPDPIQSKAMSNAGPGAPSKTTPKATKAVTKPKSNGGSPAKPVSPSLDNFTPVSAELQFIVRDVKKKSMAELQRAAALIRFHINEWQDERDKAEIRTKEAKNACKMGLAEEQKQLRRRLQEKCKGFEKKFGIVRAQIEERGEKVEGDSDTVQWGGLW</sequence>
<dbReference type="Proteomes" id="UP001280581">
    <property type="component" value="Unassembled WGS sequence"/>
</dbReference>
<dbReference type="AlphaFoldDB" id="A0AAN6LNZ0"/>
<proteinExistence type="predicted"/>
<keyword evidence="4" id="KW-1185">Reference proteome</keyword>
<dbReference type="EMBL" id="WVTA01000016">
    <property type="protein sequence ID" value="KAK3201357.1"/>
    <property type="molecule type" value="Genomic_DNA"/>
</dbReference>
<evidence type="ECO:0000313" key="3">
    <source>
        <dbReference type="EMBL" id="KAK3201357.1"/>
    </source>
</evidence>
<keyword evidence="1" id="KW-0175">Coiled coil</keyword>
<reference evidence="3 4" key="1">
    <citation type="submission" date="2021-02" db="EMBL/GenBank/DDBJ databases">
        <title>Genome assembly of Pseudopithomyces chartarum.</title>
        <authorList>
            <person name="Jauregui R."/>
            <person name="Singh J."/>
            <person name="Voisey C."/>
        </authorList>
    </citation>
    <scope>NUCLEOTIDE SEQUENCE [LARGE SCALE GENOMIC DNA]</scope>
    <source>
        <strain evidence="3 4">AGR01</strain>
    </source>
</reference>
<feature type="compositionally biased region" description="Low complexity" evidence="2">
    <location>
        <begin position="317"/>
        <end position="334"/>
    </location>
</feature>
<protein>
    <submittedName>
        <fullName evidence="3">Uncharacterized protein</fullName>
    </submittedName>
</protein>
<name>A0AAN6LNZ0_9PLEO</name>
<comment type="caution">
    <text evidence="3">The sequence shown here is derived from an EMBL/GenBank/DDBJ whole genome shotgun (WGS) entry which is preliminary data.</text>
</comment>
<feature type="coiled-coil region" evidence="1">
    <location>
        <begin position="383"/>
        <end position="429"/>
    </location>
</feature>
<evidence type="ECO:0000256" key="2">
    <source>
        <dbReference type="SAM" id="MobiDB-lite"/>
    </source>
</evidence>
<feature type="region of interest" description="Disordered" evidence="2">
    <location>
        <begin position="306"/>
        <end position="347"/>
    </location>
</feature>
<gene>
    <name evidence="3" type="ORF">GRF29_185g691324</name>
</gene>